<sequence>MVVVVVVVVVEVVAEDDGVYEEGTCSGSPSGLPGSSCTPVRRLMSYLEGAKLRGIGFKKISVEEAKELEGKFSEEEVWKALQDCGCNKSPGLDGFTTGFLKKFWDIIKEDLMAVLDWFWEKESLGNGCNSSFITLIPKNQNPIGLNDFRPISLVGVVYKVIAKVLAERMKVVMGSIISDVQSAFLKGRSILDGVLIANETVNYIKGLKRKALIFKVDFEKAYDSVNWNFLLEVLESMGFGQKWRNWIRACLTTSRISVLVNGSPTEEFRMETGIRQGDPLAPFLFLVVAEGLHVMVEEAKVKGLFKGLKVGNKEVVLSHLQYADDAIFFGEWEAGNIVNVIKILKCFHAVSGLKVNLGKCNIFGLGVPEHEVNGWARVIGYSSGSFPFIYLGLPVGVSMKRLSHWEKVISKFKKKLSGWKSKWLSFGGKWWWRFLNESGSLWCKIIVSLFGENGGLEAEGVGGRRGSSVWSSIINMGKVLDIVGCNFSGSFEKEVGDGKSTKFWEDKWVGGEALKGKFPRLFNLETCKEVSIKDRGSFIENDWVWEWRWRRDPRGRELSEFSELCRLLDNFKPKLVGVDKFVWKLDPVGGFSVKSLRGVLGERRVRLREVGVTVEPTRWDKSIPAKVNVFFWRASLGGLPCREVLDKRGLDMDSILCPRCNRDIETVSHALVSCEKVKALWLLVGKWWNLDVSNTGTLQDLLLTAVRSGSNSKGTARWEATIRCVAYLVWCNRNNWVFNSAKDDPADKLLEFQRRIFEWLSIRNKEMRVDWVSWISDPLNS</sequence>
<dbReference type="InterPro" id="IPR026960">
    <property type="entry name" value="RVT-Znf"/>
</dbReference>
<evidence type="ECO:0000313" key="2">
    <source>
        <dbReference type="EMBL" id="KAJ9555354.1"/>
    </source>
</evidence>
<dbReference type="PANTHER" id="PTHR46890:SF50">
    <property type="entry name" value="RNA-DIRECTED DNA POLYMERASE, EUKARYOTA, REVERSE TRANSCRIPTASE ZINC-BINDING DOMAIN PROTEIN-RELATED"/>
    <property type="match status" value="1"/>
</dbReference>
<dbReference type="Proteomes" id="UP001172457">
    <property type="component" value="Chromosome 3"/>
</dbReference>
<keyword evidence="3" id="KW-1185">Reference proteome</keyword>
<dbReference type="SUPFAM" id="SSF56672">
    <property type="entry name" value="DNA/RNA polymerases"/>
    <property type="match status" value="1"/>
</dbReference>
<dbReference type="Pfam" id="PF13966">
    <property type="entry name" value="zf-RVT"/>
    <property type="match status" value="1"/>
</dbReference>
<dbReference type="CDD" id="cd01650">
    <property type="entry name" value="RT_nLTR_like"/>
    <property type="match status" value="1"/>
</dbReference>
<name>A0AA38T8B3_9ASTR</name>
<dbReference type="Pfam" id="PF00078">
    <property type="entry name" value="RVT_1"/>
    <property type="match status" value="1"/>
</dbReference>
<dbReference type="InterPro" id="IPR043502">
    <property type="entry name" value="DNA/RNA_pol_sf"/>
</dbReference>
<evidence type="ECO:0000259" key="1">
    <source>
        <dbReference type="PROSITE" id="PS50878"/>
    </source>
</evidence>
<dbReference type="PROSITE" id="PS50878">
    <property type="entry name" value="RT_POL"/>
    <property type="match status" value="1"/>
</dbReference>
<accession>A0AA38T8B3</accession>
<organism evidence="2 3">
    <name type="scientific">Centaurea solstitialis</name>
    <name type="common">yellow star-thistle</name>
    <dbReference type="NCBI Taxonomy" id="347529"/>
    <lineage>
        <taxon>Eukaryota</taxon>
        <taxon>Viridiplantae</taxon>
        <taxon>Streptophyta</taxon>
        <taxon>Embryophyta</taxon>
        <taxon>Tracheophyta</taxon>
        <taxon>Spermatophyta</taxon>
        <taxon>Magnoliopsida</taxon>
        <taxon>eudicotyledons</taxon>
        <taxon>Gunneridae</taxon>
        <taxon>Pentapetalae</taxon>
        <taxon>asterids</taxon>
        <taxon>campanulids</taxon>
        <taxon>Asterales</taxon>
        <taxon>Asteraceae</taxon>
        <taxon>Carduoideae</taxon>
        <taxon>Cardueae</taxon>
        <taxon>Centaureinae</taxon>
        <taxon>Centaurea</taxon>
    </lineage>
</organism>
<evidence type="ECO:0000313" key="3">
    <source>
        <dbReference type="Proteomes" id="UP001172457"/>
    </source>
</evidence>
<dbReference type="AlphaFoldDB" id="A0AA38T8B3"/>
<dbReference type="EMBL" id="JARYMX010000003">
    <property type="protein sequence ID" value="KAJ9555354.1"/>
    <property type="molecule type" value="Genomic_DNA"/>
</dbReference>
<dbReference type="InterPro" id="IPR000477">
    <property type="entry name" value="RT_dom"/>
</dbReference>
<feature type="domain" description="Reverse transcriptase" evidence="1">
    <location>
        <begin position="117"/>
        <end position="395"/>
    </location>
</feature>
<dbReference type="PANTHER" id="PTHR46890">
    <property type="entry name" value="NON-LTR RETROLELEMENT REVERSE TRANSCRIPTASE-LIKE PROTEIN-RELATED"/>
    <property type="match status" value="1"/>
</dbReference>
<reference evidence="2" key="1">
    <citation type="submission" date="2023-03" db="EMBL/GenBank/DDBJ databases">
        <title>Chromosome-scale reference genome and RAD-based genetic map of yellow starthistle (Centaurea solstitialis) reveal putative structural variation and QTLs associated with invader traits.</title>
        <authorList>
            <person name="Reatini B."/>
            <person name="Cang F.A."/>
            <person name="Jiang Q."/>
            <person name="Mckibben M.T.W."/>
            <person name="Barker M.S."/>
            <person name="Rieseberg L.H."/>
            <person name="Dlugosch K.M."/>
        </authorList>
    </citation>
    <scope>NUCLEOTIDE SEQUENCE</scope>
    <source>
        <strain evidence="2">CAN-66</strain>
        <tissue evidence="2">Leaf</tissue>
    </source>
</reference>
<comment type="caution">
    <text evidence="2">The sequence shown here is derived from an EMBL/GenBank/DDBJ whole genome shotgun (WGS) entry which is preliminary data.</text>
</comment>
<proteinExistence type="predicted"/>
<gene>
    <name evidence="2" type="ORF">OSB04_009968</name>
</gene>
<dbReference type="InterPro" id="IPR052343">
    <property type="entry name" value="Retrotransposon-Effector_Assoc"/>
</dbReference>
<protein>
    <recommendedName>
        <fullName evidence="1">Reverse transcriptase domain-containing protein</fullName>
    </recommendedName>
</protein>